<dbReference type="EMBL" id="JAUOZU010000008">
    <property type="protein sequence ID" value="MDO6964821.1"/>
    <property type="molecule type" value="Genomic_DNA"/>
</dbReference>
<dbReference type="Pfam" id="PF00730">
    <property type="entry name" value="HhH-GPD"/>
    <property type="match status" value="1"/>
</dbReference>
<comment type="caution">
    <text evidence="6">The sequence shown here is derived from an EMBL/GenBank/DDBJ whole genome shotgun (WGS) entry which is preliminary data.</text>
</comment>
<evidence type="ECO:0000259" key="5">
    <source>
        <dbReference type="SMART" id="SM00478"/>
    </source>
</evidence>
<dbReference type="InterPro" id="IPR003265">
    <property type="entry name" value="HhH-GPD_domain"/>
</dbReference>
<keyword evidence="3" id="KW-0227">DNA damage</keyword>
<feature type="domain" description="HhH-GPD" evidence="5">
    <location>
        <begin position="56"/>
        <end position="204"/>
    </location>
</feature>
<evidence type="ECO:0000256" key="4">
    <source>
        <dbReference type="ARBA" id="ARBA00023204"/>
    </source>
</evidence>
<dbReference type="RefSeq" id="WP_304376749.1">
    <property type="nucleotide sequence ID" value="NZ_JAUOZU010000008.1"/>
</dbReference>
<dbReference type="Gene3D" id="1.10.1670.40">
    <property type="match status" value="1"/>
</dbReference>
<dbReference type="InterPro" id="IPR051912">
    <property type="entry name" value="Alkylbase_DNA_Glycosylase/TA"/>
</dbReference>
<reference evidence="6" key="2">
    <citation type="submission" date="2023-07" db="EMBL/GenBank/DDBJ databases">
        <authorList>
            <person name="Shen H."/>
        </authorList>
    </citation>
    <scope>NUCLEOTIDE SEQUENCE</scope>
    <source>
        <strain evidence="6">TNR-22</strain>
    </source>
</reference>
<dbReference type="InterPro" id="IPR011257">
    <property type="entry name" value="DNA_glycosylase"/>
</dbReference>
<dbReference type="Gene3D" id="1.10.340.30">
    <property type="entry name" value="Hypothetical protein, domain 2"/>
    <property type="match status" value="1"/>
</dbReference>
<dbReference type="SMART" id="SM00478">
    <property type="entry name" value="ENDO3c"/>
    <property type="match status" value="1"/>
</dbReference>
<comment type="catalytic activity">
    <reaction evidence="1">
        <text>Hydrolysis of alkylated DNA, releasing 3-methyladenine, 3-methylguanine, 7-methylguanine and 7-methyladenine.</text>
        <dbReference type="EC" id="3.2.2.21"/>
    </reaction>
</comment>
<reference evidence="6" key="1">
    <citation type="journal article" date="2015" name="Int. J. Syst. Evol. Microbiol.">
        <title>Rhizobium alvei sp. nov., isolated from a freshwater river.</title>
        <authorList>
            <person name="Sheu S.Y."/>
            <person name="Huang H.W."/>
            <person name="Young C.C."/>
            <person name="Chen W.M."/>
        </authorList>
    </citation>
    <scope>NUCLEOTIDE SEQUENCE</scope>
    <source>
        <strain evidence="6">TNR-22</strain>
    </source>
</reference>
<accession>A0ABT8YMU3</accession>
<organism evidence="6 7">
    <name type="scientific">Rhizobium alvei</name>
    <dbReference type="NCBI Taxonomy" id="1132659"/>
    <lineage>
        <taxon>Bacteria</taxon>
        <taxon>Pseudomonadati</taxon>
        <taxon>Pseudomonadota</taxon>
        <taxon>Alphaproteobacteria</taxon>
        <taxon>Hyphomicrobiales</taxon>
        <taxon>Rhizobiaceae</taxon>
        <taxon>Rhizobium/Agrobacterium group</taxon>
        <taxon>Rhizobium</taxon>
    </lineage>
</organism>
<keyword evidence="7" id="KW-1185">Reference proteome</keyword>
<evidence type="ECO:0000313" key="7">
    <source>
        <dbReference type="Proteomes" id="UP001174932"/>
    </source>
</evidence>
<dbReference type="CDD" id="cd00056">
    <property type="entry name" value="ENDO3c"/>
    <property type="match status" value="1"/>
</dbReference>
<gene>
    <name evidence="6" type="ORF">Q4481_12715</name>
</gene>
<evidence type="ECO:0000256" key="2">
    <source>
        <dbReference type="ARBA" id="ARBA00012000"/>
    </source>
</evidence>
<dbReference type="Proteomes" id="UP001174932">
    <property type="component" value="Unassembled WGS sequence"/>
</dbReference>
<evidence type="ECO:0000313" key="6">
    <source>
        <dbReference type="EMBL" id="MDO6964821.1"/>
    </source>
</evidence>
<proteinExistence type="predicted"/>
<dbReference type="PANTHER" id="PTHR43003">
    <property type="entry name" value="DNA-3-METHYLADENINE GLYCOSYLASE"/>
    <property type="match status" value="1"/>
</dbReference>
<evidence type="ECO:0000256" key="1">
    <source>
        <dbReference type="ARBA" id="ARBA00000086"/>
    </source>
</evidence>
<evidence type="ECO:0000256" key="3">
    <source>
        <dbReference type="ARBA" id="ARBA00022763"/>
    </source>
</evidence>
<dbReference type="SUPFAM" id="SSF48150">
    <property type="entry name" value="DNA-glycosylase"/>
    <property type="match status" value="1"/>
</dbReference>
<dbReference type="EC" id="3.2.2.21" evidence="2"/>
<name>A0ABT8YMU3_9HYPH</name>
<sequence>MGSTLILNETDLADAIDRLIAAVPEFRHVANLAGTVPLRSAPFDYEGLAYSIVAQMVSRASADAIWRRLVAAVATVAPGDILALDDGAMRAIGLSGAKAQALRALAEACSGAIDFDELRHLPSEAAIARLSAVRGIGAWTAEVFLLFAGGHPDIFPAGDVALQAAYGHAFTLENRPNTAAMRKISAAWQPHRSAAARLLWAYYATCVRSDASPVAARQKT</sequence>
<dbReference type="PANTHER" id="PTHR43003:SF5">
    <property type="entry name" value="DNA-3-METHYLADENINE GLYCOSYLASE"/>
    <property type="match status" value="1"/>
</dbReference>
<keyword evidence="4" id="KW-0234">DNA repair</keyword>
<protein>
    <recommendedName>
        <fullName evidence="2">DNA-3-methyladenine glycosylase II</fullName>
        <ecNumber evidence="2">3.2.2.21</ecNumber>
    </recommendedName>
</protein>